<sequence>MGPDKWGLFIERMKVASNVPSDQEKKVPIYRLTRTNNHNVVTTNKSSMFQRLIISIQKNQ</sequence>
<protein>
    <submittedName>
        <fullName evidence="1">Uncharacterized protein</fullName>
    </submittedName>
</protein>
<evidence type="ECO:0000313" key="1">
    <source>
        <dbReference type="EMBL" id="JAD48644.1"/>
    </source>
</evidence>
<reference evidence="1" key="1">
    <citation type="submission" date="2014-09" db="EMBL/GenBank/DDBJ databases">
        <authorList>
            <person name="Magalhaes I.L.F."/>
            <person name="Oliveira U."/>
            <person name="Santos F.R."/>
            <person name="Vidigal T.H.D.A."/>
            <person name="Brescovit A.D."/>
            <person name="Santos A.J."/>
        </authorList>
    </citation>
    <scope>NUCLEOTIDE SEQUENCE</scope>
    <source>
        <tissue evidence="1">Shoot tissue taken approximately 20 cm above the soil surface</tissue>
    </source>
</reference>
<name>A0A0A9AAG7_ARUDO</name>
<accession>A0A0A9AAG7</accession>
<proteinExistence type="predicted"/>
<dbReference type="AlphaFoldDB" id="A0A0A9AAG7"/>
<dbReference type="EMBL" id="GBRH01249251">
    <property type="protein sequence ID" value="JAD48644.1"/>
    <property type="molecule type" value="Transcribed_RNA"/>
</dbReference>
<organism evidence="1">
    <name type="scientific">Arundo donax</name>
    <name type="common">Giant reed</name>
    <name type="synonym">Donax arundinaceus</name>
    <dbReference type="NCBI Taxonomy" id="35708"/>
    <lineage>
        <taxon>Eukaryota</taxon>
        <taxon>Viridiplantae</taxon>
        <taxon>Streptophyta</taxon>
        <taxon>Embryophyta</taxon>
        <taxon>Tracheophyta</taxon>
        <taxon>Spermatophyta</taxon>
        <taxon>Magnoliopsida</taxon>
        <taxon>Liliopsida</taxon>
        <taxon>Poales</taxon>
        <taxon>Poaceae</taxon>
        <taxon>PACMAD clade</taxon>
        <taxon>Arundinoideae</taxon>
        <taxon>Arundineae</taxon>
        <taxon>Arundo</taxon>
    </lineage>
</organism>
<reference evidence="1" key="2">
    <citation type="journal article" date="2015" name="Data Brief">
        <title>Shoot transcriptome of the giant reed, Arundo donax.</title>
        <authorList>
            <person name="Barrero R.A."/>
            <person name="Guerrero F.D."/>
            <person name="Moolhuijzen P."/>
            <person name="Goolsby J.A."/>
            <person name="Tidwell J."/>
            <person name="Bellgard S.E."/>
            <person name="Bellgard M.I."/>
        </authorList>
    </citation>
    <scope>NUCLEOTIDE SEQUENCE</scope>
    <source>
        <tissue evidence="1">Shoot tissue taken approximately 20 cm above the soil surface</tissue>
    </source>
</reference>